<sequence length="124" mass="13532">MKLNRITASLLTVIGSQLLAQPAFADRIIQRPSGAFYIVSDLEASQAFDRNNFGFFALPPSVNPPSYKSAGKGVAKKRIAKRKPVKAPVQCPPVNCPVVPEKSVKPVTTIEPAESIFLRLEQKK</sequence>
<name>A0A5I5A1S2_SALET</name>
<keyword evidence="1" id="KW-0732">Signal</keyword>
<dbReference type="EMBL" id="AAIONP010000021">
    <property type="protein sequence ID" value="ECG4922517.1"/>
    <property type="molecule type" value="Genomic_DNA"/>
</dbReference>
<dbReference type="Proteomes" id="UP000839561">
    <property type="component" value="Unassembled WGS sequence"/>
</dbReference>
<gene>
    <name evidence="2" type="ORF">E0T03_21525</name>
</gene>
<reference evidence="2" key="1">
    <citation type="submission" date="2019-03" db="EMBL/GenBank/DDBJ databases">
        <authorList>
            <person name="Ashton P.M."/>
            <person name="Dallman T."/>
            <person name="Nair S."/>
            <person name="De Pinna E."/>
            <person name="Peters T."/>
            <person name="Grant K."/>
        </authorList>
    </citation>
    <scope>NUCLEOTIDE SEQUENCE [LARGE SCALE GENOMIC DNA]</scope>
    <source>
        <strain evidence="2">313260</strain>
    </source>
</reference>
<proteinExistence type="predicted"/>
<evidence type="ECO:0000256" key="1">
    <source>
        <dbReference type="SAM" id="SignalP"/>
    </source>
</evidence>
<protein>
    <submittedName>
        <fullName evidence="2">Uncharacterized protein</fullName>
    </submittedName>
</protein>
<evidence type="ECO:0000313" key="2">
    <source>
        <dbReference type="EMBL" id="ECG4922517.1"/>
    </source>
</evidence>
<comment type="caution">
    <text evidence="2">The sequence shown here is derived from an EMBL/GenBank/DDBJ whole genome shotgun (WGS) entry which is preliminary data.</text>
</comment>
<accession>A0A5I5A1S2</accession>
<feature type="signal peptide" evidence="1">
    <location>
        <begin position="1"/>
        <end position="25"/>
    </location>
</feature>
<organism evidence="2">
    <name type="scientific">Salmonella enterica subsp. enterica serovar Vitkin</name>
    <dbReference type="NCBI Taxonomy" id="2565162"/>
    <lineage>
        <taxon>Bacteria</taxon>
        <taxon>Pseudomonadati</taxon>
        <taxon>Pseudomonadota</taxon>
        <taxon>Gammaproteobacteria</taxon>
        <taxon>Enterobacterales</taxon>
        <taxon>Enterobacteriaceae</taxon>
        <taxon>Salmonella</taxon>
    </lineage>
</organism>
<feature type="chain" id="PRO_5023867036" evidence="1">
    <location>
        <begin position="26"/>
        <end position="124"/>
    </location>
</feature>
<dbReference type="AlphaFoldDB" id="A0A5I5A1S2"/>